<dbReference type="RefSeq" id="WP_025022647.1">
    <property type="nucleotide sequence ID" value="NZ_AZGD01000018.1"/>
</dbReference>
<dbReference type="Proteomes" id="UP000051054">
    <property type="component" value="Unassembled WGS sequence"/>
</dbReference>
<dbReference type="Pfam" id="PF00881">
    <property type="entry name" value="Nitroreductase"/>
    <property type="match status" value="1"/>
</dbReference>
<sequence>MDLLNLMQSHVSVRDFDKAPLDKNVKEKLVLAAHSASTSNFVQAVSIIDITDMNLRKKLAEISGSDAYVMNTGAFFVFVADLHRQAHILEQNGQSLAGVSSMESLTVSVVDTALAAQNMALEAEALGLGICYIGGIRNDIFEVANLLNLPDHTVPLFGLTIGKPLSKNAVKPRLPLANFYSENGYDEASFTDLRAYDEITEKYYGNRQTNEQITNWSEKNREFFAEIRRPQVAEFLKKQGFSLES</sequence>
<dbReference type="PANTHER" id="PTHR43425:SF3">
    <property type="entry name" value="NADPH-DEPENDENT OXIDOREDUCTASE"/>
    <property type="match status" value="1"/>
</dbReference>
<dbReference type="NCBIfam" id="NF008033">
    <property type="entry name" value="PRK10765.1"/>
    <property type="match status" value="1"/>
</dbReference>
<evidence type="ECO:0000256" key="1">
    <source>
        <dbReference type="ARBA" id="ARBA00008366"/>
    </source>
</evidence>
<keyword evidence="3 5" id="KW-0288">FMN</keyword>
<keyword evidence="8" id="KW-1185">Reference proteome</keyword>
<proteinExistence type="inferred from homology"/>
<dbReference type="AlphaFoldDB" id="A0A0R1WZA4"/>
<comment type="caution">
    <text evidence="7">The sequence shown here is derived from an EMBL/GenBank/DDBJ whole genome shotgun (WGS) entry which is preliminary data.</text>
</comment>
<name>A0A0R1WZA4_9LACO</name>
<dbReference type="PANTHER" id="PTHR43425">
    <property type="entry name" value="OXYGEN-INSENSITIVE NADPH NITROREDUCTASE"/>
    <property type="match status" value="1"/>
</dbReference>
<dbReference type="CDD" id="cd02146">
    <property type="entry name" value="NfsA-like"/>
    <property type="match status" value="1"/>
</dbReference>
<dbReference type="EMBL" id="AZGD01000018">
    <property type="protein sequence ID" value="KRM20067.1"/>
    <property type="molecule type" value="Genomic_DNA"/>
</dbReference>
<dbReference type="InterPro" id="IPR029479">
    <property type="entry name" value="Nitroreductase"/>
</dbReference>
<comment type="similarity">
    <text evidence="1 5">Belongs to the flavin oxidoreductase frp family.</text>
</comment>
<gene>
    <name evidence="7" type="ORF">FC40_GL000944</name>
</gene>
<keyword evidence="2 5" id="KW-0285">Flavoprotein</keyword>
<dbReference type="InterPro" id="IPR016446">
    <property type="entry name" value="Flavin_OxRdtase_Frp"/>
</dbReference>
<evidence type="ECO:0000313" key="7">
    <source>
        <dbReference type="EMBL" id="KRM20067.1"/>
    </source>
</evidence>
<reference evidence="7 8" key="1">
    <citation type="journal article" date="2015" name="Genome Announc.">
        <title>Expanding the biotechnology potential of lactobacilli through comparative genomics of 213 strains and associated genera.</title>
        <authorList>
            <person name="Sun Z."/>
            <person name="Harris H.M."/>
            <person name="McCann A."/>
            <person name="Guo C."/>
            <person name="Argimon S."/>
            <person name="Zhang W."/>
            <person name="Yang X."/>
            <person name="Jeffery I.B."/>
            <person name="Cooney J.C."/>
            <person name="Kagawa T.F."/>
            <person name="Liu W."/>
            <person name="Song Y."/>
            <person name="Salvetti E."/>
            <person name="Wrobel A."/>
            <person name="Rasinkangas P."/>
            <person name="Parkhill J."/>
            <person name="Rea M.C."/>
            <person name="O'Sullivan O."/>
            <person name="Ritari J."/>
            <person name="Douillard F.P."/>
            <person name="Paul Ross R."/>
            <person name="Yang R."/>
            <person name="Briner A.E."/>
            <person name="Felis G.E."/>
            <person name="de Vos W.M."/>
            <person name="Barrangou R."/>
            <person name="Klaenhammer T.R."/>
            <person name="Caufield P.W."/>
            <person name="Cui Y."/>
            <person name="Zhang H."/>
            <person name="O'Toole P.W."/>
        </authorList>
    </citation>
    <scope>NUCLEOTIDE SEQUENCE [LARGE SCALE GENOMIC DNA]</scope>
    <source>
        <strain evidence="7 8">DSM 18933</strain>
    </source>
</reference>
<dbReference type="OrthoDB" id="9775805at2"/>
<dbReference type="InterPro" id="IPR000415">
    <property type="entry name" value="Nitroreductase-like"/>
</dbReference>
<evidence type="ECO:0000313" key="8">
    <source>
        <dbReference type="Proteomes" id="UP000051054"/>
    </source>
</evidence>
<keyword evidence="5" id="KW-0521">NADP</keyword>
<evidence type="ECO:0000259" key="6">
    <source>
        <dbReference type="Pfam" id="PF00881"/>
    </source>
</evidence>
<protein>
    <submittedName>
        <fullName evidence="7">Nitroreductase family protein</fullName>
    </submittedName>
</protein>
<dbReference type="PIRSF" id="PIRSF005426">
    <property type="entry name" value="Frp"/>
    <property type="match status" value="1"/>
</dbReference>
<dbReference type="eggNOG" id="COG0778">
    <property type="taxonomic scope" value="Bacteria"/>
</dbReference>
<dbReference type="GO" id="GO:0016491">
    <property type="term" value="F:oxidoreductase activity"/>
    <property type="evidence" value="ECO:0007669"/>
    <property type="project" value="UniProtKB-UniRule"/>
</dbReference>
<dbReference type="SUPFAM" id="SSF55469">
    <property type="entry name" value="FMN-dependent nitroreductase-like"/>
    <property type="match status" value="1"/>
</dbReference>
<evidence type="ECO:0000256" key="4">
    <source>
        <dbReference type="ARBA" id="ARBA00023002"/>
    </source>
</evidence>
<dbReference type="PATRIC" id="fig|1423755.3.peg.1001"/>
<feature type="domain" description="Nitroreductase" evidence="6">
    <location>
        <begin position="10"/>
        <end position="163"/>
    </location>
</feature>
<dbReference type="STRING" id="1423755.FC40_GL000944"/>
<keyword evidence="4 5" id="KW-0560">Oxidoreductase</keyword>
<dbReference type="Gene3D" id="3.40.109.10">
    <property type="entry name" value="NADH Oxidase"/>
    <property type="match status" value="1"/>
</dbReference>
<accession>A0A0R1WZA4</accession>
<organism evidence="7 8">
    <name type="scientific">Ligilactobacillus hayakitensis DSM 18933 = JCM 14209</name>
    <dbReference type="NCBI Taxonomy" id="1423755"/>
    <lineage>
        <taxon>Bacteria</taxon>
        <taxon>Bacillati</taxon>
        <taxon>Bacillota</taxon>
        <taxon>Bacilli</taxon>
        <taxon>Lactobacillales</taxon>
        <taxon>Lactobacillaceae</taxon>
        <taxon>Ligilactobacillus</taxon>
    </lineage>
</organism>
<evidence type="ECO:0000256" key="3">
    <source>
        <dbReference type="ARBA" id="ARBA00022643"/>
    </source>
</evidence>
<evidence type="ECO:0000256" key="2">
    <source>
        <dbReference type="ARBA" id="ARBA00022630"/>
    </source>
</evidence>
<evidence type="ECO:0000256" key="5">
    <source>
        <dbReference type="PIRNR" id="PIRNR005426"/>
    </source>
</evidence>